<evidence type="ECO:0000256" key="2">
    <source>
        <dbReference type="SAM" id="SignalP"/>
    </source>
</evidence>
<sequence>MPSIACLQALVFPAHFLVTLSTAQDCSNTSSRSRQSSSSRHSSATAWHAGGALYVTPLPPPPGEDCCCWLRLSGGRWAHTGCSFS</sequence>
<organism evidence="3">
    <name type="scientific">Anopheles darlingi</name>
    <name type="common">Mosquito</name>
    <dbReference type="NCBI Taxonomy" id="43151"/>
    <lineage>
        <taxon>Eukaryota</taxon>
        <taxon>Metazoa</taxon>
        <taxon>Ecdysozoa</taxon>
        <taxon>Arthropoda</taxon>
        <taxon>Hexapoda</taxon>
        <taxon>Insecta</taxon>
        <taxon>Pterygota</taxon>
        <taxon>Neoptera</taxon>
        <taxon>Endopterygota</taxon>
        <taxon>Diptera</taxon>
        <taxon>Nematocera</taxon>
        <taxon>Culicoidea</taxon>
        <taxon>Culicidae</taxon>
        <taxon>Anophelinae</taxon>
        <taxon>Anopheles</taxon>
    </lineage>
</organism>
<proteinExistence type="predicted"/>
<accession>A0A2M4DGU1</accession>
<feature type="signal peptide" evidence="2">
    <location>
        <begin position="1"/>
        <end position="23"/>
    </location>
</feature>
<evidence type="ECO:0000256" key="1">
    <source>
        <dbReference type="SAM" id="MobiDB-lite"/>
    </source>
</evidence>
<feature type="compositionally biased region" description="Low complexity" evidence="1">
    <location>
        <begin position="30"/>
        <end position="43"/>
    </location>
</feature>
<reference evidence="3" key="1">
    <citation type="submission" date="2018-01" db="EMBL/GenBank/DDBJ databases">
        <title>An insight into the sialome of Amazonian anophelines.</title>
        <authorList>
            <person name="Ribeiro J.M."/>
            <person name="Scarpassa V."/>
            <person name="Calvo E."/>
        </authorList>
    </citation>
    <scope>NUCLEOTIDE SEQUENCE</scope>
</reference>
<evidence type="ECO:0000313" key="3">
    <source>
        <dbReference type="EMBL" id="MBW76800.1"/>
    </source>
</evidence>
<feature type="chain" id="PRO_5014818152" evidence="2">
    <location>
        <begin position="24"/>
        <end position="85"/>
    </location>
</feature>
<dbReference type="AlphaFoldDB" id="A0A2M4DGU1"/>
<name>A0A2M4DGU1_ANODA</name>
<dbReference type="EMBL" id="GGFL01012622">
    <property type="protein sequence ID" value="MBW76800.1"/>
    <property type="molecule type" value="Transcribed_RNA"/>
</dbReference>
<feature type="region of interest" description="Disordered" evidence="1">
    <location>
        <begin position="24"/>
        <end position="43"/>
    </location>
</feature>
<keyword evidence="2" id="KW-0732">Signal</keyword>
<protein>
    <submittedName>
        <fullName evidence="3">Putative secreted protein</fullName>
    </submittedName>
</protein>